<name>A0ABX2NH21_9BURK</name>
<dbReference type="InterPro" id="IPR020915">
    <property type="entry name" value="UPF0311"/>
</dbReference>
<evidence type="ECO:0000313" key="3">
    <source>
        <dbReference type="Proteomes" id="UP000821598"/>
    </source>
</evidence>
<comment type="similarity">
    <text evidence="1">Belongs to the UPF0311 family.</text>
</comment>
<evidence type="ECO:0000313" key="2">
    <source>
        <dbReference type="EMBL" id="NVI03680.1"/>
    </source>
</evidence>
<dbReference type="PANTHER" id="PTHR37315:SF1">
    <property type="entry name" value="UPF0311 PROTEIN BLR7842"/>
    <property type="match status" value="1"/>
</dbReference>
<dbReference type="Proteomes" id="UP000821598">
    <property type="component" value="Unassembled WGS sequence"/>
</dbReference>
<reference evidence="2 3" key="1">
    <citation type="submission" date="2019-08" db="EMBL/GenBank/DDBJ databases">
        <title>Paraburkholderia simonii sp. nov. and P. youngii sp. nov. Brazilian and Mexican Mimosa-associated rhizobia.</title>
        <authorList>
            <person name="Mavima L."/>
            <person name="Beukes C.W."/>
            <person name="Palmer M."/>
            <person name="De Meyer S.E."/>
            <person name="James E.K."/>
            <person name="Maluk M."/>
            <person name="Avontuur J.R."/>
            <person name="Chan W.Y."/>
            <person name="Venter S.N."/>
            <person name="Steenkamp E.T."/>
        </authorList>
    </citation>
    <scope>NUCLEOTIDE SEQUENCE [LARGE SCALE GENOMIC DNA]</scope>
    <source>
        <strain evidence="2 3">JPY454</strain>
    </source>
</reference>
<gene>
    <name evidence="2" type="ORF">FSB64_07755</name>
</gene>
<accession>A0ABX2NH21</accession>
<keyword evidence="3" id="KW-1185">Reference proteome</keyword>
<comment type="caution">
    <text evidence="2">The sequence shown here is derived from an EMBL/GenBank/DDBJ whole genome shotgun (WGS) entry which is preliminary data.</text>
</comment>
<dbReference type="RefSeq" id="WP_176366221.1">
    <property type="nucleotide sequence ID" value="NZ_JBNDJL010000004.1"/>
</dbReference>
<dbReference type="HAMAP" id="MF_00775">
    <property type="entry name" value="UPF0311"/>
    <property type="match status" value="1"/>
</dbReference>
<dbReference type="Gene3D" id="2.40.160.20">
    <property type="match status" value="1"/>
</dbReference>
<dbReference type="Pfam" id="PF11578">
    <property type="entry name" value="DUF3237"/>
    <property type="match status" value="1"/>
</dbReference>
<organism evidence="2 3">
    <name type="scientific">Paraburkholderia youngii</name>
    <dbReference type="NCBI Taxonomy" id="2782701"/>
    <lineage>
        <taxon>Bacteria</taxon>
        <taxon>Pseudomonadati</taxon>
        <taxon>Pseudomonadota</taxon>
        <taxon>Betaproteobacteria</taxon>
        <taxon>Burkholderiales</taxon>
        <taxon>Burkholderiaceae</taxon>
        <taxon>Paraburkholderia</taxon>
    </lineage>
</organism>
<dbReference type="EMBL" id="VOMC01000006">
    <property type="protein sequence ID" value="NVI03680.1"/>
    <property type="molecule type" value="Genomic_DNA"/>
</dbReference>
<sequence>MSTSHTPQFDDLPAVMKEVRTRPLFVVRLGVKPIVTVGQTPGALRRVGIVESGTFQGDRLTGTVLDGSNDWQTVRGDTGTTHDVRLMLRTDDGVSLLMSYHGVRHGPTDVIQRLEHGEVVDPASYYFRINPVFEAPTGRYEWLNGILAVGLGHRFAYGPVYSVFEVL</sequence>
<proteinExistence type="inferred from homology"/>
<evidence type="ECO:0000256" key="1">
    <source>
        <dbReference type="HAMAP-Rule" id="MF_00775"/>
    </source>
</evidence>
<protein>
    <recommendedName>
        <fullName evidence="1">UPF0311 protein FSB64_07755</fullName>
    </recommendedName>
</protein>
<dbReference type="PANTHER" id="PTHR37315">
    <property type="entry name" value="UPF0311 PROTEIN BLR7842"/>
    <property type="match status" value="1"/>
</dbReference>